<keyword evidence="10" id="KW-1185">Reference proteome</keyword>
<keyword evidence="7 8" id="KW-0472">Membrane</keyword>
<protein>
    <recommendedName>
        <fullName evidence="8">Probable membrane transporter protein</fullName>
    </recommendedName>
</protein>
<keyword evidence="5 8" id="KW-0812">Transmembrane</keyword>
<feature type="transmembrane region" description="Helical" evidence="8">
    <location>
        <begin position="97"/>
        <end position="116"/>
    </location>
</feature>
<dbReference type="PANTHER" id="PTHR30269">
    <property type="entry name" value="TRANSMEMBRANE PROTEIN YFCA"/>
    <property type="match status" value="1"/>
</dbReference>
<sequence>MDLYLLFILATAIFCGFFVQTLVGFAGSLVALPILLLALRLPDAIAYISLFYMISSAYMIYREWKNIDRKTIIRLSLASVVGVILGIIVLSYTKPVILKKGLGVFILSYVAYVFFLRKDYKIGRKTNLAFGILGGFFAGVFSTGGPLYVISVKNSIYEARTFRATMMGVLALVTLIRVPALSISGILTMNHVKISIIILPVFFLAQFVGIKLFPKINEVQFKNILLILLFLSGFSLLF</sequence>
<keyword evidence="3" id="KW-0813">Transport</keyword>
<evidence type="ECO:0000256" key="1">
    <source>
        <dbReference type="ARBA" id="ARBA00004651"/>
    </source>
</evidence>
<proteinExistence type="inferred from homology"/>
<dbReference type="GO" id="GO:0005886">
    <property type="term" value="C:plasma membrane"/>
    <property type="evidence" value="ECO:0007669"/>
    <property type="project" value="UniProtKB-SubCell"/>
</dbReference>
<dbReference type="AlphaFoldDB" id="A0A1H5MTI1"/>
<organism evidence="9 10">
    <name type="scientific">Salinimicrobium catena</name>
    <dbReference type="NCBI Taxonomy" id="390640"/>
    <lineage>
        <taxon>Bacteria</taxon>
        <taxon>Pseudomonadati</taxon>
        <taxon>Bacteroidota</taxon>
        <taxon>Flavobacteriia</taxon>
        <taxon>Flavobacteriales</taxon>
        <taxon>Flavobacteriaceae</taxon>
        <taxon>Salinimicrobium</taxon>
    </lineage>
</organism>
<dbReference type="PANTHER" id="PTHR30269:SF37">
    <property type="entry name" value="MEMBRANE TRANSPORTER PROTEIN"/>
    <property type="match status" value="1"/>
</dbReference>
<dbReference type="Pfam" id="PF01925">
    <property type="entry name" value="TauE"/>
    <property type="match status" value="1"/>
</dbReference>
<dbReference type="RefSeq" id="WP_093113059.1">
    <property type="nucleotide sequence ID" value="NZ_FNGG01000003.1"/>
</dbReference>
<accession>A0A1H5MTI1</accession>
<dbReference type="STRING" id="390640.SAMN04488034_103100"/>
<dbReference type="OrthoDB" id="1347108at2"/>
<name>A0A1H5MTI1_9FLAO</name>
<feature type="transmembrane region" description="Helical" evidence="8">
    <location>
        <begin position="73"/>
        <end position="91"/>
    </location>
</feature>
<feature type="transmembrane region" description="Helical" evidence="8">
    <location>
        <begin position="194"/>
        <end position="213"/>
    </location>
</feature>
<evidence type="ECO:0000256" key="6">
    <source>
        <dbReference type="ARBA" id="ARBA00022989"/>
    </source>
</evidence>
<dbReference type="InterPro" id="IPR002781">
    <property type="entry name" value="TM_pro_TauE-like"/>
</dbReference>
<comment type="similarity">
    <text evidence="2 8">Belongs to the 4-toluene sulfonate uptake permease (TSUP) (TC 2.A.102) family.</text>
</comment>
<keyword evidence="4 8" id="KW-1003">Cell membrane</keyword>
<evidence type="ECO:0000256" key="3">
    <source>
        <dbReference type="ARBA" id="ARBA00022448"/>
    </source>
</evidence>
<dbReference type="Proteomes" id="UP000199448">
    <property type="component" value="Unassembled WGS sequence"/>
</dbReference>
<gene>
    <name evidence="9" type="ORF">SAMN04488034_103100</name>
</gene>
<evidence type="ECO:0000313" key="10">
    <source>
        <dbReference type="Proteomes" id="UP000199448"/>
    </source>
</evidence>
<feature type="transmembrane region" description="Helical" evidence="8">
    <location>
        <begin position="162"/>
        <end position="187"/>
    </location>
</feature>
<reference evidence="9 10" key="1">
    <citation type="submission" date="2016-10" db="EMBL/GenBank/DDBJ databases">
        <authorList>
            <person name="de Groot N.N."/>
        </authorList>
    </citation>
    <scope>NUCLEOTIDE SEQUENCE [LARGE SCALE GENOMIC DNA]</scope>
    <source>
        <strain evidence="9 10">DSM 23553</strain>
    </source>
</reference>
<feature type="transmembrane region" description="Helical" evidence="8">
    <location>
        <begin position="7"/>
        <end position="38"/>
    </location>
</feature>
<evidence type="ECO:0000256" key="4">
    <source>
        <dbReference type="ARBA" id="ARBA00022475"/>
    </source>
</evidence>
<keyword evidence="6 8" id="KW-1133">Transmembrane helix</keyword>
<dbReference type="InterPro" id="IPR052017">
    <property type="entry name" value="TSUP"/>
</dbReference>
<evidence type="ECO:0000256" key="2">
    <source>
        <dbReference type="ARBA" id="ARBA00009142"/>
    </source>
</evidence>
<evidence type="ECO:0000256" key="7">
    <source>
        <dbReference type="ARBA" id="ARBA00023136"/>
    </source>
</evidence>
<feature type="transmembrane region" description="Helical" evidence="8">
    <location>
        <begin position="128"/>
        <end position="150"/>
    </location>
</feature>
<comment type="subcellular location">
    <subcellularLocation>
        <location evidence="1 8">Cell membrane</location>
        <topology evidence="1 8">Multi-pass membrane protein</topology>
    </subcellularLocation>
</comment>
<dbReference type="EMBL" id="FNUG01000003">
    <property type="protein sequence ID" value="SEE92669.1"/>
    <property type="molecule type" value="Genomic_DNA"/>
</dbReference>
<evidence type="ECO:0000256" key="8">
    <source>
        <dbReference type="RuleBase" id="RU363041"/>
    </source>
</evidence>
<evidence type="ECO:0000256" key="5">
    <source>
        <dbReference type="ARBA" id="ARBA00022692"/>
    </source>
</evidence>
<evidence type="ECO:0000313" key="9">
    <source>
        <dbReference type="EMBL" id="SEE92669.1"/>
    </source>
</evidence>